<feature type="compositionally biased region" description="Low complexity" evidence="1">
    <location>
        <begin position="80"/>
        <end position="89"/>
    </location>
</feature>
<evidence type="ECO:0000313" key="4">
    <source>
        <dbReference type="Proteomes" id="UP000053669"/>
    </source>
</evidence>
<evidence type="ECO:0000256" key="1">
    <source>
        <dbReference type="SAM" id="MobiDB-lite"/>
    </source>
</evidence>
<feature type="region of interest" description="Disordered" evidence="1">
    <location>
        <begin position="71"/>
        <end position="90"/>
    </location>
</feature>
<proteinExistence type="predicted"/>
<sequence length="101" mass="10919">MAVTCGFLRIGRGLRASPFLVPEGAIGRRASLTDAQWARIEPLLPDRTPKRGGRVRDHRQAIEAVAGKCRTGSPCDSKRAASAQSALSADARRQFTEFAAR</sequence>
<evidence type="ECO:0000259" key="2">
    <source>
        <dbReference type="Pfam" id="PF13340"/>
    </source>
</evidence>
<dbReference type="AlphaFoldDB" id="A0A101SGT8"/>
<comment type="caution">
    <text evidence="3">The sequence shown here is derived from an EMBL/GenBank/DDBJ whole genome shotgun (WGS) entry which is preliminary data.</text>
</comment>
<dbReference type="Proteomes" id="UP000053669">
    <property type="component" value="Unassembled WGS sequence"/>
</dbReference>
<accession>A0A101SGT8</accession>
<reference evidence="3 4" key="1">
    <citation type="submission" date="2015-10" db="EMBL/GenBank/DDBJ databases">
        <title>Draft genome sequence of Streptomyces canus DSM 40017, type strain for the species Streptomyces canus.</title>
        <authorList>
            <person name="Ruckert C."/>
            <person name="Winkler A."/>
            <person name="Kalinowski J."/>
            <person name="Kampfer P."/>
            <person name="Glaeser S."/>
        </authorList>
    </citation>
    <scope>NUCLEOTIDE SEQUENCE [LARGE SCALE GENOMIC DNA]</scope>
    <source>
        <strain evidence="3 4">DSM 40017</strain>
    </source>
</reference>
<name>A0A101SGT8_9ACTN</name>
<gene>
    <name evidence="3" type="ORF">AQJ46_09170</name>
</gene>
<evidence type="ECO:0000313" key="3">
    <source>
        <dbReference type="EMBL" id="KUN73367.1"/>
    </source>
</evidence>
<dbReference type="InterPro" id="IPR025161">
    <property type="entry name" value="IS402-like_dom"/>
</dbReference>
<organism evidence="3 4">
    <name type="scientific">Streptomyces canus</name>
    <dbReference type="NCBI Taxonomy" id="58343"/>
    <lineage>
        <taxon>Bacteria</taxon>
        <taxon>Bacillati</taxon>
        <taxon>Actinomycetota</taxon>
        <taxon>Actinomycetes</taxon>
        <taxon>Kitasatosporales</taxon>
        <taxon>Streptomycetaceae</taxon>
        <taxon>Streptomyces</taxon>
        <taxon>Streptomyces aurantiacus group</taxon>
    </lineage>
</organism>
<dbReference type="EMBL" id="LMWU01000007">
    <property type="protein sequence ID" value="KUN73367.1"/>
    <property type="molecule type" value="Genomic_DNA"/>
</dbReference>
<protein>
    <recommendedName>
        <fullName evidence="2">Insertion element IS402-like domain-containing protein</fullName>
    </recommendedName>
</protein>
<dbReference type="Pfam" id="PF13340">
    <property type="entry name" value="DUF4096"/>
    <property type="match status" value="1"/>
</dbReference>
<feature type="domain" description="Insertion element IS402-like" evidence="2">
    <location>
        <begin position="32"/>
        <end position="74"/>
    </location>
</feature>